<keyword evidence="8" id="KW-0311">Gluconate utilization</keyword>
<comment type="similarity">
    <text evidence="2 10">Belongs to the gluconokinase GntK/GntV family.</text>
</comment>
<evidence type="ECO:0000256" key="5">
    <source>
        <dbReference type="ARBA" id="ARBA00022741"/>
    </source>
</evidence>
<dbReference type="GO" id="GO:0005524">
    <property type="term" value="F:ATP binding"/>
    <property type="evidence" value="ECO:0007669"/>
    <property type="project" value="UniProtKB-KW"/>
</dbReference>
<evidence type="ECO:0000256" key="9">
    <source>
        <dbReference type="ARBA" id="ARBA00048090"/>
    </source>
</evidence>
<keyword evidence="7 10" id="KW-0067">ATP-binding</keyword>
<evidence type="ECO:0000256" key="1">
    <source>
        <dbReference type="ARBA" id="ARBA00004761"/>
    </source>
</evidence>
<evidence type="ECO:0000256" key="7">
    <source>
        <dbReference type="ARBA" id="ARBA00022840"/>
    </source>
</evidence>
<dbReference type="RefSeq" id="WP_197312212.1">
    <property type="nucleotide sequence ID" value="NZ_JADZLT010000052.1"/>
</dbReference>
<evidence type="ECO:0000313" key="11">
    <source>
        <dbReference type="EMBL" id="MBH0238940.1"/>
    </source>
</evidence>
<keyword evidence="6 10" id="KW-0418">Kinase</keyword>
<sequence length="161" mass="17095">MGVAGCGKSTVGEALAAALGSPFLEGDSLHPPRNIALMSSGRPLEDADRAAWLDDIAAHIARSSDETGIVVACSALKRGYRDILRRPKRGGFFLHLDGPHAVLARRMAERTGHFMPPAMLDSQFAILDPLGDDEAGLTVSVETPVADIVKLAVAALSRRER</sequence>
<comment type="caution">
    <text evidence="11">The sequence shown here is derived from an EMBL/GenBank/DDBJ whole genome shotgun (WGS) entry which is preliminary data.</text>
</comment>
<comment type="catalytic activity">
    <reaction evidence="9 10">
        <text>D-gluconate + ATP = 6-phospho-D-gluconate + ADP + H(+)</text>
        <dbReference type="Rhea" id="RHEA:19433"/>
        <dbReference type="ChEBI" id="CHEBI:15378"/>
        <dbReference type="ChEBI" id="CHEBI:18391"/>
        <dbReference type="ChEBI" id="CHEBI:30616"/>
        <dbReference type="ChEBI" id="CHEBI:58759"/>
        <dbReference type="ChEBI" id="CHEBI:456216"/>
        <dbReference type="EC" id="2.7.1.12"/>
    </reaction>
</comment>
<dbReference type="Gene3D" id="3.40.50.300">
    <property type="entry name" value="P-loop containing nucleotide triphosphate hydrolases"/>
    <property type="match status" value="1"/>
</dbReference>
<evidence type="ECO:0000313" key="12">
    <source>
        <dbReference type="Proteomes" id="UP000631694"/>
    </source>
</evidence>
<dbReference type="Proteomes" id="UP000631694">
    <property type="component" value="Unassembled WGS sequence"/>
</dbReference>
<reference evidence="11" key="1">
    <citation type="submission" date="2020-12" db="EMBL/GenBank/DDBJ databases">
        <title>Methylobrevis albus sp. nov., isolated from fresh water lack sediment.</title>
        <authorList>
            <person name="Zou Q."/>
        </authorList>
    </citation>
    <scope>NUCLEOTIDE SEQUENCE</scope>
    <source>
        <strain evidence="11">L22</strain>
    </source>
</reference>
<dbReference type="AlphaFoldDB" id="A0A931I481"/>
<dbReference type="PANTHER" id="PTHR43442:SF3">
    <property type="entry name" value="GLUCONOKINASE-RELATED"/>
    <property type="match status" value="1"/>
</dbReference>
<dbReference type="EMBL" id="JADZLT010000052">
    <property type="protein sequence ID" value="MBH0238940.1"/>
    <property type="molecule type" value="Genomic_DNA"/>
</dbReference>
<dbReference type="CDD" id="cd02021">
    <property type="entry name" value="GntK"/>
    <property type="match status" value="1"/>
</dbReference>
<dbReference type="GO" id="GO:0005737">
    <property type="term" value="C:cytoplasm"/>
    <property type="evidence" value="ECO:0007669"/>
    <property type="project" value="TreeGrafter"/>
</dbReference>
<evidence type="ECO:0000256" key="4">
    <source>
        <dbReference type="ARBA" id="ARBA00022679"/>
    </source>
</evidence>
<protein>
    <recommendedName>
        <fullName evidence="3 10">Gluconokinase</fullName>
        <ecNumber evidence="3 10">2.7.1.12</ecNumber>
    </recommendedName>
</protein>
<keyword evidence="12" id="KW-1185">Reference proteome</keyword>
<gene>
    <name evidence="11" type="ORF">I5731_13995</name>
</gene>
<accession>A0A931I481</accession>
<organism evidence="11 12">
    <name type="scientific">Methylobrevis albus</name>
    <dbReference type="NCBI Taxonomy" id="2793297"/>
    <lineage>
        <taxon>Bacteria</taxon>
        <taxon>Pseudomonadati</taxon>
        <taxon>Pseudomonadota</taxon>
        <taxon>Alphaproteobacteria</taxon>
        <taxon>Hyphomicrobiales</taxon>
        <taxon>Pleomorphomonadaceae</taxon>
        <taxon>Methylobrevis</taxon>
    </lineage>
</organism>
<evidence type="ECO:0000256" key="2">
    <source>
        <dbReference type="ARBA" id="ARBA00008420"/>
    </source>
</evidence>
<dbReference type="InterPro" id="IPR031322">
    <property type="entry name" value="Shikimate/glucono_kinase"/>
</dbReference>
<comment type="pathway">
    <text evidence="1">Carbohydrate acid metabolism.</text>
</comment>
<dbReference type="GO" id="GO:0019521">
    <property type="term" value="P:D-gluconate metabolic process"/>
    <property type="evidence" value="ECO:0007669"/>
    <property type="project" value="UniProtKB-KW"/>
</dbReference>
<evidence type="ECO:0000256" key="6">
    <source>
        <dbReference type="ARBA" id="ARBA00022777"/>
    </source>
</evidence>
<dbReference type="FunFam" id="3.40.50.300:FF:000522">
    <property type="entry name" value="Gluconokinase"/>
    <property type="match status" value="1"/>
</dbReference>
<dbReference type="InterPro" id="IPR006001">
    <property type="entry name" value="Therm_gnt_kin"/>
</dbReference>
<dbReference type="EC" id="2.7.1.12" evidence="3 10"/>
<proteinExistence type="inferred from homology"/>
<dbReference type="GO" id="GO:0046316">
    <property type="term" value="F:gluconokinase activity"/>
    <property type="evidence" value="ECO:0007669"/>
    <property type="project" value="UniProtKB-EC"/>
</dbReference>
<dbReference type="InterPro" id="IPR027417">
    <property type="entry name" value="P-loop_NTPase"/>
</dbReference>
<keyword evidence="5 10" id="KW-0547">Nucleotide-binding</keyword>
<dbReference type="PANTHER" id="PTHR43442">
    <property type="entry name" value="GLUCONOKINASE-RELATED"/>
    <property type="match status" value="1"/>
</dbReference>
<evidence type="ECO:0000256" key="3">
    <source>
        <dbReference type="ARBA" id="ARBA00012054"/>
    </source>
</evidence>
<evidence type="ECO:0000256" key="10">
    <source>
        <dbReference type="RuleBase" id="RU363066"/>
    </source>
</evidence>
<dbReference type="NCBIfam" id="TIGR01313">
    <property type="entry name" value="therm_gnt_kin"/>
    <property type="match status" value="1"/>
</dbReference>
<keyword evidence="4 10" id="KW-0808">Transferase</keyword>
<dbReference type="Pfam" id="PF01202">
    <property type="entry name" value="SKI"/>
    <property type="match status" value="1"/>
</dbReference>
<name>A0A931I481_9HYPH</name>
<dbReference type="SUPFAM" id="SSF52540">
    <property type="entry name" value="P-loop containing nucleoside triphosphate hydrolases"/>
    <property type="match status" value="1"/>
</dbReference>
<evidence type="ECO:0000256" key="8">
    <source>
        <dbReference type="ARBA" id="ARBA00023064"/>
    </source>
</evidence>